<accession>A0A6I5ZM88</accession>
<dbReference type="Gene3D" id="1.10.4100.10">
    <property type="entry name" value="2-methylcitrate dehydratase PrpD"/>
    <property type="match status" value="1"/>
</dbReference>
<dbReference type="RefSeq" id="WP_156271432.1">
    <property type="nucleotide sequence ID" value="NZ_CP046244.1"/>
</dbReference>
<keyword evidence="5" id="KW-1185">Reference proteome</keyword>
<dbReference type="AlphaFoldDB" id="A0A6I5ZM88"/>
<dbReference type="InterPro" id="IPR045337">
    <property type="entry name" value="MmgE_PrpD_C"/>
</dbReference>
<dbReference type="PANTHER" id="PTHR16943">
    <property type="entry name" value="2-METHYLCITRATE DEHYDRATASE-RELATED"/>
    <property type="match status" value="1"/>
</dbReference>
<dbReference type="Proteomes" id="UP000425916">
    <property type="component" value="Chromosome"/>
</dbReference>
<dbReference type="PANTHER" id="PTHR16943:SF8">
    <property type="entry name" value="2-METHYLCITRATE DEHYDRATASE"/>
    <property type="match status" value="1"/>
</dbReference>
<dbReference type="GO" id="GO:0016829">
    <property type="term" value="F:lyase activity"/>
    <property type="evidence" value="ECO:0007669"/>
    <property type="project" value="InterPro"/>
</dbReference>
<evidence type="ECO:0000259" key="3">
    <source>
        <dbReference type="Pfam" id="PF19305"/>
    </source>
</evidence>
<dbReference type="InterPro" id="IPR042183">
    <property type="entry name" value="MmgE/PrpD_sf_1"/>
</dbReference>
<dbReference type="SUPFAM" id="SSF103378">
    <property type="entry name" value="2-methylcitrate dehydratase PrpD"/>
    <property type="match status" value="1"/>
</dbReference>
<dbReference type="InterPro" id="IPR036148">
    <property type="entry name" value="MmgE/PrpD_sf"/>
</dbReference>
<feature type="domain" description="MmgE/PrpD C-terminal" evidence="3">
    <location>
        <begin position="272"/>
        <end position="438"/>
    </location>
</feature>
<protein>
    <submittedName>
        <fullName evidence="4">MmgE/PrpD family protein</fullName>
    </submittedName>
</protein>
<dbReference type="Gene3D" id="3.30.1330.120">
    <property type="entry name" value="2-methylcitrate dehydratase PrpD"/>
    <property type="match status" value="1"/>
</dbReference>
<dbReference type="InterPro" id="IPR005656">
    <property type="entry name" value="MmgE_PrpD"/>
</dbReference>
<dbReference type="InterPro" id="IPR045336">
    <property type="entry name" value="MmgE_PrpD_N"/>
</dbReference>
<evidence type="ECO:0000256" key="1">
    <source>
        <dbReference type="ARBA" id="ARBA00006174"/>
    </source>
</evidence>
<sequence length="459" mass="49485">MGSDSNRCLQLADFVVNLDFQDIPKEVIAKEKDHLLDGLGNGLYGAVSSFGVLVRQYLERFPTSGESVVWGTPSKVNCLQAAFANGSFANLTEMEDAHHRTKFKPNTVLVPAALAVAEKTGASGAEVLTALVVANEICLRIATATHVGKEGYARGWISTSSIGTFGAAAITGKLLGLSVEQMAHALSLAGSQPTGLWCGGLAMSKRVLIGKAAENGIAAAFMAAEGITGGFDIFDGKWGNIGDIISPVYEPEFLTKDLGSYWMTMEIGLKCYPTKGGVHSAIDAVLDILRKEPLAPQEIEDILVRTTTGIATNKALHHFPPTDFYEAQNSMGYILAVTIFDRACGLKQFTEEKYRDPEILELGKKVRIVPEPEADKLAPKTKTTFVDITLKDGRQLTSRVDYCSGEPENPLTREQLEAKFKEVASAALDDKAMAEVIRTVGQLETLSNLRELTNLLIVA</sequence>
<gene>
    <name evidence="4" type="ORF">MGLY_03170</name>
</gene>
<organism evidence="4 5">
    <name type="scientific">Neomoorella glycerini</name>
    <dbReference type="NCBI Taxonomy" id="55779"/>
    <lineage>
        <taxon>Bacteria</taxon>
        <taxon>Bacillati</taxon>
        <taxon>Bacillota</taxon>
        <taxon>Clostridia</taxon>
        <taxon>Neomoorellales</taxon>
        <taxon>Neomoorellaceae</taxon>
        <taxon>Neomoorella</taxon>
    </lineage>
</organism>
<reference evidence="4 5" key="1">
    <citation type="submission" date="2019-11" db="EMBL/GenBank/DDBJ databases">
        <title>Genome sequence of Moorella glycerini DSM11254.</title>
        <authorList>
            <person name="Poehlein A."/>
            <person name="Boeer T."/>
            <person name="Daniel R."/>
        </authorList>
    </citation>
    <scope>NUCLEOTIDE SEQUENCE [LARGE SCALE GENOMIC DNA]</scope>
    <source>
        <strain evidence="4 5">DSM 11254</strain>
    </source>
</reference>
<comment type="similarity">
    <text evidence="1">Belongs to the PrpD family.</text>
</comment>
<feature type="domain" description="MmgE/PrpD N-terminal" evidence="2">
    <location>
        <begin position="10"/>
        <end position="240"/>
    </location>
</feature>
<dbReference type="Pfam" id="PF19305">
    <property type="entry name" value="MmgE_PrpD_C"/>
    <property type="match status" value="1"/>
</dbReference>
<evidence type="ECO:0000259" key="2">
    <source>
        <dbReference type="Pfam" id="PF03972"/>
    </source>
</evidence>
<evidence type="ECO:0000313" key="5">
    <source>
        <dbReference type="Proteomes" id="UP000425916"/>
    </source>
</evidence>
<dbReference type="InterPro" id="IPR042188">
    <property type="entry name" value="MmgE/PrpD_sf_2"/>
</dbReference>
<name>A0A6I5ZM88_9FIRM</name>
<dbReference type="EMBL" id="CP046244">
    <property type="protein sequence ID" value="QGP90994.1"/>
    <property type="molecule type" value="Genomic_DNA"/>
</dbReference>
<dbReference type="OrthoDB" id="9791416at2"/>
<evidence type="ECO:0000313" key="4">
    <source>
        <dbReference type="EMBL" id="QGP90994.1"/>
    </source>
</evidence>
<proteinExistence type="inferred from homology"/>
<dbReference type="Pfam" id="PF03972">
    <property type="entry name" value="MmgE_PrpD_N"/>
    <property type="match status" value="1"/>
</dbReference>